<reference evidence="1 2" key="1">
    <citation type="submission" date="2024-02" db="EMBL/GenBank/DDBJ databases">
        <authorList>
            <person name="Daric V."/>
            <person name="Darras S."/>
        </authorList>
    </citation>
    <scope>NUCLEOTIDE SEQUENCE [LARGE SCALE GENOMIC DNA]</scope>
</reference>
<sequence>MQILTSVMKTKETSSNNRLIPVLKIVAIPQMDGPRTGGAIIATRCVISCNKMGSMTQVSLSQAAK</sequence>
<dbReference type="EMBL" id="CAWYQH010000002">
    <property type="protein sequence ID" value="CAK8673212.1"/>
    <property type="molecule type" value="Genomic_DNA"/>
</dbReference>
<evidence type="ECO:0000313" key="1">
    <source>
        <dbReference type="EMBL" id="CAK8673212.1"/>
    </source>
</evidence>
<name>A0ABP0F0E8_CLALP</name>
<dbReference type="Proteomes" id="UP001642483">
    <property type="component" value="Unassembled WGS sequence"/>
</dbReference>
<keyword evidence="2" id="KW-1185">Reference proteome</keyword>
<evidence type="ECO:0000313" key="2">
    <source>
        <dbReference type="Proteomes" id="UP001642483"/>
    </source>
</evidence>
<gene>
    <name evidence="1" type="ORF">CVLEPA_LOCUS3025</name>
</gene>
<proteinExistence type="predicted"/>
<comment type="caution">
    <text evidence="1">The sequence shown here is derived from an EMBL/GenBank/DDBJ whole genome shotgun (WGS) entry which is preliminary data.</text>
</comment>
<accession>A0ABP0F0E8</accession>
<protein>
    <submittedName>
        <fullName evidence="1">Uncharacterized protein</fullName>
    </submittedName>
</protein>
<organism evidence="1 2">
    <name type="scientific">Clavelina lepadiformis</name>
    <name type="common">Light-bulb sea squirt</name>
    <name type="synonym">Ascidia lepadiformis</name>
    <dbReference type="NCBI Taxonomy" id="159417"/>
    <lineage>
        <taxon>Eukaryota</taxon>
        <taxon>Metazoa</taxon>
        <taxon>Chordata</taxon>
        <taxon>Tunicata</taxon>
        <taxon>Ascidiacea</taxon>
        <taxon>Aplousobranchia</taxon>
        <taxon>Clavelinidae</taxon>
        <taxon>Clavelina</taxon>
    </lineage>
</organism>